<name>A0ACB9BJQ8_CICIN</name>
<gene>
    <name evidence="1" type="ORF">L2E82_33281</name>
</gene>
<accession>A0ACB9BJQ8</accession>
<dbReference type="EMBL" id="CM042014">
    <property type="protein sequence ID" value="KAI3722250.1"/>
    <property type="molecule type" value="Genomic_DNA"/>
</dbReference>
<evidence type="ECO:0000313" key="2">
    <source>
        <dbReference type="Proteomes" id="UP001055811"/>
    </source>
</evidence>
<evidence type="ECO:0000313" key="1">
    <source>
        <dbReference type="EMBL" id="KAI3722250.1"/>
    </source>
</evidence>
<reference evidence="1 2" key="2">
    <citation type="journal article" date="2022" name="Mol. Ecol. Resour.">
        <title>The genomes of chicory, endive, great burdock and yacon provide insights into Asteraceae paleo-polyploidization history and plant inulin production.</title>
        <authorList>
            <person name="Fan W."/>
            <person name="Wang S."/>
            <person name="Wang H."/>
            <person name="Wang A."/>
            <person name="Jiang F."/>
            <person name="Liu H."/>
            <person name="Zhao H."/>
            <person name="Xu D."/>
            <person name="Zhang Y."/>
        </authorList>
    </citation>
    <scope>NUCLEOTIDE SEQUENCE [LARGE SCALE GENOMIC DNA]</scope>
    <source>
        <strain evidence="2">cv. Punajuju</strain>
        <tissue evidence="1">Leaves</tissue>
    </source>
</reference>
<reference evidence="2" key="1">
    <citation type="journal article" date="2022" name="Mol. Ecol. Resour.">
        <title>The genomes of chicory, endive, great burdock and yacon provide insights into Asteraceae palaeo-polyploidization history and plant inulin production.</title>
        <authorList>
            <person name="Fan W."/>
            <person name="Wang S."/>
            <person name="Wang H."/>
            <person name="Wang A."/>
            <person name="Jiang F."/>
            <person name="Liu H."/>
            <person name="Zhao H."/>
            <person name="Xu D."/>
            <person name="Zhang Y."/>
        </authorList>
    </citation>
    <scope>NUCLEOTIDE SEQUENCE [LARGE SCALE GENOMIC DNA]</scope>
    <source>
        <strain evidence="2">cv. Punajuju</strain>
    </source>
</reference>
<dbReference type="Proteomes" id="UP001055811">
    <property type="component" value="Linkage Group LG06"/>
</dbReference>
<proteinExistence type="predicted"/>
<keyword evidence="2" id="KW-1185">Reference proteome</keyword>
<comment type="caution">
    <text evidence="1">The sequence shown here is derived from an EMBL/GenBank/DDBJ whole genome shotgun (WGS) entry which is preliminary data.</text>
</comment>
<protein>
    <submittedName>
        <fullName evidence="1">Uncharacterized protein</fullName>
    </submittedName>
</protein>
<organism evidence="1 2">
    <name type="scientific">Cichorium intybus</name>
    <name type="common">Chicory</name>
    <dbReference type="NCBI Taxonomy" id="13427"/>
    <lineage>
        <taxon>Eukaryota</taxon>
        <taxon>Viridiplantae</taxon>
        <taxon>Streptophyta</taxon>
        <taxon>Embryophyta</taxon>
        <taxon>Tracheophyta</taxon>
        <taxon>Spermatophyta</taxon>
        <taxon>Magnoliopsida</taxon>
        <taxon>eudicotyledons</taxon>
        <taxon>Gunneridae</taxon>
        <taxon>Pentapetalae</taxon>
        <taxon>asterids</taxon>
        <taxon>campanulids</taxon>
        <taxon>Asterales</taxon>
        <taxon>Asteraceae</taxon>
        <taxon>Cichorioideae</taxon>
        <taxon>Cichorieae</taxon>
        <taxon>Cichoriinae</taxon>
        <taxon>Cichorium</taxon>
    </lineage>
</organism>
<sequence>MCRLTIPVTSVPEGTPRLLKGAPPSWFFLSISSSLINLDHHLMASSQPQPRPLPKFGEWDEKNPSSGDSFTVIFAKARDEKRANSTGAGETQKNNKGPPPLPPPPPTKSEMEPAPSRFCCF</sequence>